<dbReference type="EMBL" id="LKHS01000001">
    <property type="protein sequence ID" value="KQH87997.1"/>
    <property type="molecule type" value="Genomic_DNA"/>
</dbReference>
<evidence type="ECO:0000256" key="4">
    <source>
        <dbReference type="ARBA" id="ARBA00022630"/>
    </source>
</evidence>
<keyword evidence="7" id="KW-0560">Oxidoreductase</keyword>
<evidence type="ECO:0000256" key="3">
    <source>
        <dbReference type="ARBA" id="ARBA00022575"/>
    </source>
</evidence>
<reference evidence="12 13" key="1">
    <citation type="submission" date="2015-08" db="EMBL/GenBank/DDBJ databases">
        <title>Antibacterial properties of a collection of Vibrionaceae strains.</title>
        <authorList>
            <person name="Giubergia S."/>
        </authorList>
    </citation>
    <scope>NUCLEOTIDE SEQUENCE [LARGE SCALE GENOMIC DNA]</scope>
    <source>
        <strain evidence="12 13">S0821</strain>
    </source>
</reference>
<evidence type="ECO:0000256" key="7">
    <source>
        <dbReference type="ARBA" id="ARBA00023002"/>
    </source>
</evidence>
<comment type="caution">
    <text evidence="12">The sequence shown here is derived from an EMBL/GenBank/DDBJ whole genome shotgun (WGS) entry which is preliminary data.</text>
</comment>
<keyword evidence="13" id="KW-1185">Reference proteome</keyword>
<dbReference type="InterPro" id="IPR004136">
    <property type="entry name" value="NMO"/>
</dbReference>
<keyword evidence="6" id="KW-0547">Nucleotide-binding</keyword>
<gene>
    <name evidence="12" type="ORF">AMR76_01535</name>
</gene>
<dbReference type="GO" id="GO:0000166">
    <property type="term" value="F:nucleotide binding"/>
    <property type="evidence" value="ECO:0007669"/>
    <property type="project" value="UniProtKB-KW"/>
</dbReference>
<dbReference type="GO" id="GO:0009636">
    <property type="term" value="P:response to toxic substance"/>
    <property type="evidence" value="ECO:0007669"/>
    <property type="project" value="UniProtKB-KW"/>
</dbReference>
<dbReference type="GO" id="GO:0018580">
    <property type="term" value="F:nitronate monooxygenase activity"/>
    <property type="evidence" value="ECO:0007669"/>
    <property type="project" value="InterPro"/>
</dbReference>
<comment type="catalytic activity">
    <reaction evidence="10">
        <text>3 propionate 3-nitronate + 3 O2 + H2O = 3 3-oxopropanoate + 2 nitrate + nitrite + H2O2 + 3 H(+)</text>
        <dbReference type="Rhea" id="RHEA:57332"/>
        <dbReference type="ChEBI" id="CHEBI:15377"/>
        <dbReference type="ChEBI" id="CHEBI:15378"/>
        <dbReference type="ChEBI" id="CHEBI:15379"/>
        <dbReference type="ChEBI" id="CHEBI:16240"/>
        <dbReference type="ChEBI" id="CHEBI:16301"/>
        <dbReference type="ChEBI" id="CHEBI:17632"/>
        <dbReference type="ChEBI" id="CHEBI:33190"/>
        <dbReference type="ChEBI" id="CHEBI:136067"/>
    </reaction>
</comment>
<dbReference type="Proteomes" id="UP000051221">
    <property type="component" value="Unassembled WGS sequence"/>
</dbReference>
<dbReference type="CDD" id="cd04730">
    <property type="entry name" value="NPD_like"/>
    <property type="match status" value="1"/>
</dbReference>
<dbReference type="Gene3D" id="3.20.20.70">
    <property type="entry name" value="Aldolase class I"/>
    <property type="match status" value="1"/>
</dbReference>
<keyword evidence="5" id="KW-0288">FMN</keyword>
<dbReference type="InParanoid" id="A0A0Q2R7A7"/>
<dbReference type="SUPFAM" id="SSF51412">
    <property type="entry name" value="Inosine monophosphate dehydrogenase (IMPDH)"/>
    <property type="match status" value="1"/>
</dbReference>
<dbReference type="RefSeq" id="WP_055465043.1">
    <property type="nucleotide sequence ID" value="NZ_LKHS01000001.1"/>
</dbReference>
<evidence type="ECO:0000256" key="11">
    <source>
        <dbReference type="ARBA" id="ARBA00067136"/>
    </source>
</evidence>
<dbReference type="FunFam" id="3.20.20.70:FF:000154">
    <property type="entry name" value="Probable nitronate monooxygenase"/>
    <property type="match status" value="1"/>
</dbReference>
<keyword evidence="4" id="KW-0285">Flavoprotein</keyword>
<dbReference type="AlphaFoldDB" id="A0A0Q2R7A7"/>
<dbReference type="Pfam" id="PF03060">
    <property type="entry name" value="NMO"/>
    <property type="match status" value="1"/>
</dbReference>
<evidence type="ECO:0000256" key="6">
    <source>
        <dbReference type="ARBA" id="ARBA00022741"/>
    </source>
</evidence>
<organism evidence="12 13">
    <name type="scientific">Vibrio furnissii</name>
    <dbReference type="NCBI Taxonomy" id="29494"/>
    <lineage>
        <taxon>Bacteria</taxon>
        <taxon>Pseudomonadati</taxon>
        <taxon>Pseudomonadota</taxon>
        <taxon>Gammaproteobacteria</taxon>
        <taxon>Vibrionales</taxon>
        <taxon>Vibrionaceae</taxon>
        <taxon>Vibrio</taxon>
    </lineage>
</organism>
<sequence>MYKGKITELLGSEFPIIQAPMAGVQDSTLAIAVCDAGGLGSLPCGMLSADKIESEIKTMQAATDKAFNLNFFCHAMPPHDVEQQGVWRETLRPYFDELGSAPEHHSGGASRLPFSHEVADAIEPYHPRVISFHFGLPSPELVTRVKSWGCAVLSSATTLQEALWLEAHGADAIIAQGIEAGGHRGMFLTDDVTTQLGTLALVPQIAHNVRIPVIASGGIADGRGIKAALTLGAEAVQLGTAYLLCSEAKTSPLHRHAIATPRAEHTALTNLFSGRPARGIVNRAMRDLGYLSALAPQFPYASAEMSALRALAEPHGRDDFSPLWCGQNTSGCVAISAAELTLLLASESGMCPLQ</sequence>
<keyword evidence="3" id="KW-0216">Detoxification</keyword>
<evidence type="ECO:0000256" key="10">
    <source>
        <dbReference type="ARBA" id="ARBA00049401"/>
    </source>
</evidence>
<dbReference type="PANTHER" id="PTHR42747">
    <property type="entry name" value="NITRONATE MONOOXYGENASE-RELATED"/>
    <property type="match status" value="1"/>
</dbReference>
<evidence type="ECO:0000256" key="8">
    <source>
        <dbReference type="ARBA" id="ARBA00023033"/>
    </source>
</evidence>
<evidence type="ECO:0000256" key="5">
    <source>
        <dbReference type="ARBA" id="ARBA00022643"/>
    </source>
</evidence>
<keyword evidence="8" id="KW-0503">Monooxygenase</keyword>
<evidence type="ECO:0000256" key="9">
    <source>
        <dbReference type="ARBA" id="ARBA00031155"/>
    </source>
</evidence>
<comment type="similarity">
    <text evidence="2">Belongs to the nitronate monooxygenase family. NMO class I subfamily.</text>
</comment>
<evidence type="ECO:0000313" key="12">
    <source>
        <dbReference type="EMBL" id="KQH87997.1"/>
    </source>
</evidence>
<keyword evidence="12" id="KW-0223">Dioxygenase</keyword>
<evidence type="ECO:0000256" key="1">
    <source>
        <dbReference type="ARBA" id="ARBA00001917"/>
    </source>
</evidence>
<protein>
    <recommendedName>
        <fullName evidence="11">Nitronate monooxygenase</fullName>
    </recommendedName>
    <alternativeName>
        <fullName evidence="9">Propionate 3-nitronate monooxygenase</fullName>
    </alternativeName>
</protein>
<dbReference type="InterPro" id="IPR013785">
    <property type="entry name" value="Aldolase_TIM"/>
</dbReference>
<name>A0A0Q2R7A7_VIBFU</name>
<evidence type="ECO:0000313" key="13">
    <source>
        <dbReference type="Proteomes" id="UP000051221"/>
    </source>
</evidence>
<proteinExistence type="inferred from homology"/>
<comment type="cofactor">
    <cofactor evidence="1">
        <name>FMN</name>
        <dbReference type="ChEBI" id="CHEBI:58210"/>
    </cofactor>
</comment>
<dbReference type="PANTHER" id="PTHR42747:SF3">
    <property type="entry name" value="NITRONATE MONOOXYGENASE-RELATED"/>
    <property type="match status" value="1"/>
</dbReference>
<evidence type="ECO:0000256" key="2">
    <source>
        <dbReference type="ARBA" id="ARBA00009881"/>
    </source>
</evidence>
<accession>A0A0Q2R7A7</accession>
<dbReference type="GO" id="GO:0051213">
    <property type="term" value="F:dioxygenase activity"/>
    <property type="evidence" value="ECO:0007669"/>
    <property type="project" value="UniProtKB-KW"/>
</dbReference>